<comment type="caution">
    <text evidence="2">The sequence shown here is derived from an EMBL/GenBank/DDBJ whole genome shotgun (WGS) entry which is preliminary data.</text>
</comment>
<keyword evidence="3" id="KW-1185">Reference proteome</keyword>
<evidence type="ECO:0008006" key="4">
    <source>
        <dbReference type="Google" id="ProtNLM"/>
    </source>
</evidence>
<dbReference type="AlphaFoldDB" id="A0AAD6ZC79"/>
<feature type="region of interest" description="Disordered" evidence="1">
    <location>
        <begin position="805"/>
        <end position="831"/>
    </location>
</feature>
<organism evidence="2 3">
    <name type="scientific">Mycena albidolilacea</name>
    <dbReference type="NCBI Taxonomy" id="1033008"/>
    <lineage>
        <taxon>Eukaryota</taxon>
        <taxon>Fungi</taxon>
        <taxon>Dikarya</taxon>
        <taxon>Basidiomycota</taxon>
        <taxon>Agaricomycotina</taxon>
        <taxon>Agaricomycetes</taxon>
        <taxon>Agaricomycetidae</taxon>
        <taxon>Agaricales</taxon>
        <taxon>Marasmiineae</taxon>
        <taxon>Mycenaceae</taxon>
        <taxon>Mycena</taxon>
    </lineage>
</organism>
<dbReference type="SUPFAM" id="SSF57903">
    <property type="entry name" value="FYVE/PHD zinc finger"/>
    <property type="match status" value="1"/>
</dbReference>
<evidence type="ECO:0000313" key="2">
    <source>
        <dbReference type="EMBL" id="KAJ7315213.1"/>
    </source>
</evidence>
<dbReference type="InterPro" id="IPR011011">
    <property type="entry name" value="Znf_FYVE_PHD"/>
</dbReference>
<evidence type="ECO:0000256" key="1">
    <source>
        <dbReference type="SAM" id="MobiDB-lite"/>
    </source>
</evidence>
<dbReference type="Proteomes" id="UP001218218">
    <property type="component" value="Unassembled WGS sequence"/>
</dbReference>
<protein>
    <recommendedName>
        <fullName evidence="4">Zinc finger PHD-type domain-containing protein</fullName>
    </recommendedName>
</protein>
<reference evidence="2" key="1">
    <citation type="submission" date="2023-03" db="EMBL/GenBank/DDBJ databases">
        <title>Massive genome expansion in bonnet fungi (Mycena s.s.) driven by repeated elements and novel gene families across ecological guilds.</title>
        <authorList>
            <consortium name="Lawrence Berkeley National Laboratory"/>
            <person name="Harder C.B."/>
            <person name="Miyauchi S."/>
            <person name="Viragh M."/>
            <person name="Kuo A."/>
            <person name="Thoen E."/>
            <person name="Andreopoulos B."/>
            <person name="Lu D."/>
            <person name="Skrede I."/>
            <person name="Drula E."/>
            <person name="Henrissat B."/>
            <person name="Morin E."/>
            <person name="Kohler A."/>
            <person name="Barry K."/>
            <person name="LaButti K."/>
            <person name="Morin E."/>
            <person name="Salamov A."/>
            <person name="Lipzen A."/>
            <person name="Mereny Z."/>
            <person name="Hegedus B."/>
            <person name="Baldrian P."/>
            <person name="Stursova M."/>
            <person name="Weitz H."/>
            <person name="Taylor A."/>
            <person name="Grigoriev I.V."/>
            <person name="Nagy L.G."/>
            <person name="Martin F."/>
            <person name="Kauserud H."/>
        </authorList>
    </citation>
    <scope>NUCLEOTIDE SEQUENCE</scope>
    <source>
        <strain evidence="2">CBHHK002</strain>
    </source>
</reference>
<name>A0AAD6ZC79_9AGAR</name>
<proteinExistence type="predicted"/>
<dbReference type="InterPro" id="IPR013083">
    <property type="entry name" value="Znf_RING/FYVE/PHD"/>
</dbReference>
<sequence length="831" mass="93917">MPSDESLRARFTPLPENCPLSWLLSIVELHIEQAGLPAFEKGGCIALRDARNEIRRKLRDGPGSQVKDMVAFGTPFGWLNDILLLRHLTPTAQTKSAMEDCISYFCTFGVNVRDCMGDPDSEEHSARHWTVGLPYWRQHLTLNEQMHDNSDGDIRVWFQNYMNPRIPAKTRHCLRGNPDGVALCKGNCSSFEVILSIPIILVIETGDSDILDWSIPGTMLPIPGHSRDGVQYSIAAHVYTNGSHFITRYISPSKHIFDYDGRKHDGHAIRIRAKTLKGKLTGMSHSLDLPPDYRLHALVYHLYGGANAQHGQRQMRKEYAVVAGSPRKQPLHLGDGGDSSERSDAEEDAFSSRTSPELQEHDPHNNEVSVSSAESGRGTSEIRDDDSIAAMIMGTLNTPPKTNPTSSPGNSASTDSTTPCPILCLGCQWVSQGDHSGGQVQCEKCRFWSHISCVDSGEQTDWNDPNIRFLCQRCEPPLILNIFQDRQIVMIPDPREDEWTVPGVLFFPARFTERQKRYVGTKTEFNFTLSNNYIHWPPERDPWRLNLTLKTFSRDRKFCEAIARIPLTTDQIGSLGLPGNWDPELEPACDHPLAAVLNSTHTLRQLVSILSTFSEDHPVISQYQLFCEKHNPDDHGFAHHTSWWIQSLSLEPTPEAVSLINETLEKMHDMRPRNIGRTHWQDRVGAVGRVILYLLAIQYELGEVFDLSGQTLLDILNGSISPLNQDWRNVFFFMYLATDPEELRHKDTFNMDTFTANRNSFYSEHVIYDPTIRLPKFERLYPSRNTGMTPISITVTDAADAEFHGKRKGNNEQAESLRPAKRNRKIENGGS</sequence>
<accession>A0AAD6ZC79</accession>
<gene>
    <name evidence="2" type="ORF">DFH08DRAFT_1040322</name>
</gene>
<dbReference type="EMBL" id="JARIHO010000063">
    <property type="protein sequence ID" value="KAJ7315213.1"/>
    <property type="molecule type" value="Genomic_DNA"/>
</dbReference>
<feature type="compositionally biased region" description="Low complexity" evidence="1">
    <location>
        <begin position="397"/>
        <end position="411"/>
    </location>
</feature>
<feature type="compositionally biased region" description="Polar residues" evidence="1">
    <location>
        <begin position="366"/>
        <end position="378"/>
    </location>
</feature>
<feature type="region of interest" description="Disordered" evidence="1">
    <location>
        <begin position="309"/>
        <end position="415"/>
    </location>
</feature>
<dbReference type="Gene3D" id="3.30.40.10">
    <property type="entry name" value="Zinc/RING finger domain, C3HC4 (zinc finger)"/>
    <property type="match status" value="1"/>
</dbReference>
<dbReference type="CDD" id="cd15489">
    <property type="entry name" value="PHD_SF"/>
    <property type="match status" value="1"/>
</dbReference>
<evidence type="ECO:0000313" key="3">
    <source>
        <dbReference type="Proteomes" id="UP001218218"/>
    </source>
</evidence>